<organism evidence="21 22">
    <name type="scientific">Limnothrix redekei LRLZ20PSL1</name>
    <dbReference type="NCBI Taxonomy" id="3112953"/>
    <lineage>
        <taxon>Bacteria</taxon>
        <taxon>Bacillati</taxon>
        <taxon>Cyanobacteriota</taxon>
        <taxon>Cyanophyceae</taxon>
        <taxon>Pseudanabaenales</taxon>
        <taxon>Pseudanabaenaceae</taxon>
        <taxon>Limnothrix</taxon>
    </lineage>
</organism>
<keyword evidence="10 19" id="KW-0812">Transmembrane</keyword>
<reference evidence="22" key="1">
    <citation type="journal article" date="2024" name="Algal Res.">
        <title>Biochemical, toxicological and genomic investigation of a high-biomass producing Limnothrix strain isolated from Italian shallow drinking water reservoir.</title>
        <authorList>
            <person name="Simonazzi M."/>
            <person name="Shishido T.K."/>
            <person name="Delbaje E."/>
            <person name="Wahlsten M."/>
            <person name="Fewer D.P."/>
            <person name="Sivonen K."/>
            <person name="Pezzolesi L."/>
            <person name="Pistocchi R."/>
        </authorList>
    </citation>
    <scope>NUCLEOTIDE SEQUENCE [LARGE SCALE GENOMIC DNA]</scope>
    <source>
        <strain evidence="22">LRLZ20PSL1</strain>
    </source>
</reference>
<name>A0ABW7C5Z5_9CYAN</name>
<evidence type="ECO:0000256" key="11">
    <source>
        <dbReference type="ARBA" id="ARBA00022842"/>
    </source>
</evidence>
<keyword evidence="13 19" id="KW-0472">Membrane</keyword>
<sequence length="306" mass="32185">MTEPRRSANSAANSSSNPVPNPAPNPAPKSSSKPSPRRSPRSPRDPWWQPWRSAGLHLLAGLAFYTVLPVPWQGSLDFRGIARLAPLIGAFLGLLVGLGDGVLGWVGVPILTRSAIAVLGWLALTGGLHLDGAIDTADGLAVQDPQRRLTVMADSTTGAFGAMAAAAILLLKTVALADLAQARWLVIAAVAAWARWGQVVAILSYPYLRPKGKGRMHKDAIRSPWNLLPGWALALSFSALYGVLFPGSWLPAVGLALGGGAIALLTGAWFNRQLGGQTGDTYGAIVEWTEALLLCLMATLQQSPNG</sequence>
<dbReference type="Pfam" id="PF02654">
    <property type="entry name" value="CobS"/>
    <property type="match status" value="1"/>
</dbReference>
<keyword evidence="22" id="KW-1185">Reference proteome</keyword>
<feature type="transmembrane region" description="Helical" evidence="19">
    <location>
        <begin position="151"/>
        <end position="171"/>
    </location>
</feature>
<feature type="transmembrane region" description="Helical" evidence="19">
    <location>
        <begin position="249"/>
        <end position="270"/>
    </location>
</feature>
<evidence type="ECO:0000256" key="6">
    <source>
        <dbReference type="ARBA" id="ARBA00015850"/>
    </source>
</evidence>
<feature type="transmembrane region" description="Helical" evidence="19">
    <location>
        <begin position="225"/>
        <end position="243"/>
    </location>
</feature>
<evidence type="ECO:0000256" key="9">
    <source>
        <dbReference type="ARBA" id="ARBA00022679"/>
    </source>
</evidence>
<evidence type="ECO:0000256" key="12">
    <source>
        <dbReference type="ARBA" id="ARBA00022989"/>
    </source>
</evidence>
<comment type="caution">
    <text evidence="21">The sequence shown here is derived from an EMBL/GenBank/DDBJ whole genome shotgun (WGS) entry which is preliminary data.</text>
</comment>
<evidence type="ECO:0000256" key="17">
    <source>
        <dbReference type="ARBA" id="ARBA00048623"/>
    </source>
</evidence>
<evidence type="ECO:0000256" key="20">
    <source>
        <dbReference type="SAM" id="MobiDB-lite"/>
    </source>
</evidence>
<dbReference type="InterPro" id="IPR003805">
    <property type="entry name" value="CobS"/>
</dbReference>
<comment type="similarity">
    <text evidence="4 19">Belongs to the CobS family.</text>
</comment>
<dbReference type="PANTHER" id="PTHR34148">
    <property type="entry name" value="ADENOSYLCOBINAMIDE-GDP RIBAZOLETRANSFERASE"/>
    <property type="match status" value="1"/>
</dbReference>
<evidence type="ECO:0000256" key="7">
    <source>
        <dbReference type="ARBA" id="ARBA00022475"/>
    </source>
</evidence>
<keyword evidence="9 19" id="KW-0808">Transferase</keyword>
<evidence type="ECO:0000256" key="18">
    <source>
        <dbReference type="ARBA" id="ARBA00049504"/>
    </source>
</evidence>
<dbReference type="PANTHER" id="PTHR34148:SF1">
    <property type="entry name" value="ADENOSYLCOBINAMIDE-GDP RIBAZOLETRANSFERASE"/>
    <property type="match status" value="1"/>
</dbReference>
<dbReference type="GO" id="GO:0051073">
    <property type="term" value="F:adenosylcobinamide-GDP ribazoletransferase activity"/>
    <property type="evidence" value="ECO:0007669"/>
    <property type="project" value="UniProtKB-EC"/>
</dbReference>
<feature type="region of interest" description="Disordered" evidence="20">
    <location>
        <begin position="1"/>
        <end position="46"/>
    </location>
</feature>
<evidence type="ECO:0000313" key="22">
    <source>
        <dbReference type="Proteomes" id="UP001604335"/>
    </source>
</evidence>
<evidence type="ECO:0000256" key="2">
    <source>
        <dbReference type="ARBA" id="ARBA00004651"/>
    </source>
</evidence>
<dbReference type="RefSeq" id="WP_190526867.1">
    <property type="nucleotide sequence ID" value="NZ_JAZAQF010000006.1"/>
</dbReference>
<comment type="catalytic activity">
    <reaction evidence="18 19">
        <text>alpha-ribazole 5'-phosphate + adenosylcob(III)inamide-GDP = adenosylcob(III)alamin 5'-phosphate + GMP + H(+)</text>
        <dbReference type="Rhea" id="RHEA:23560"/>
        <dbReference type="ChEBI" id="CHEBI:15378"/>
        <dbReference type="ChEBI" id="CHEBI:57918"/>
        <dbReference type="ChEBI" id="CHEBI:58115"/>
        <dbReference type="ChEBI" id="CHEBI:60487"/>
        <dbReference type="ChEBI" id="CHEBI:60493"/>
        <dbReference type="EC" id="2.7.8.26"/>
    </reaction>
</comment>
<evidence type="ECO:0000256" key="3">
    <source>
        <dbReference type="ARBA" id="ARBA00004663"/>
    </source>
</evidence>
<proteinExistence type="inferred from homology"/>
<accession>A0ABW7C5Z5</accession>
<evidence type="ECO:0000256" key="19">
    <source>
        <dbReference type="HAMAP-Rule" id="MF_00719"/>
    </source>
</evidence>
<feature type="compositionally biased region" description="Low complexity" evidence="20">
    <location>
        <begin position="7"/>
        <end position="18"/>
    </location>
</feature>
<comment type="catalytic activity">
    <reaction evidence="17 19">
        <text>alpha-ribazole + adenosylcob(III)inamide-GDP = adenosylcob(III)alamin + GMP + H(+)</text>
        <dbReference type="Rhea" id="RHEA:16049"/>
        <dbReference type="ChEBI" id="CHEBI:10329"/>
        <dbReference type="ChEBI" id="CHEBI:15378"/>
        <dbReference type="ChEBI" id="CHEBI:18408"/>
        <dbReference type="ChEBI" id="CHEBI:58115"/>
        <dbReference type="ChEBI" id="CHEBI:60487"/>
        <dbReference type="EC" id="2.7.8.26"/>
    </reaction>
</comment>
<evidence type="ECO:0000256" key="5">
    <source>
        <dbReference type="ARBA" id="ARBA00013200"/>
    </source>
</evidence>
<dbReference type="EC" id="2.7.8.26" evidence="5 19"/>
<keyword evidence="8 19" id="KW-0169">Cobalamin biosynthesis</keyword>
<evidence type="ECO:0000256" key="15">
    <source>
        <dbReference type="ARBA" id="ARBA00032605"/>
    </source>
</evidence>
<dbReference type="EMBL" id="JAZAQF010000006">
    <property type="protein sequence ID" value="MFG3816293.1"/>
    <property type="molecule type" value="Genomic_DNA"/>
</dbReference>
<feature type="transmembrane region" description="Helical" evidence="19">
    <location>
        <begin position="54"/>
        <end position="72"/>
    </location>
</feature>
<feature type="transmembrane region" description="Helical" evidence="19">
    <location>
        <begin position="84"/>
        <end position="104"/>
    </location>
</feature>
<feature type="transmembrane region" description="Helical" evidence="19">
    <location>
        <begin position="110"/>
        <end position="130"/>
    </location>
</feature>
<dbReference type="Proteomes" id="UP001604335">
    <property type="component" value="Unassembled WGS sequence"/>
</dbReference>
<evidence type="ECO:0000256" key="14">
    <source>
        <dbReference type="ARBA" id="ARBA00025228"/>
    </source>
</evidence>
<evidence type="ECO:0000256" key="13">
    <source>
        <dbReference type="ARBA" id="ARBA00023136"/>
    </source>
</evidence>
<protein>
    <recommendedName>
        <fullName evidence="6 19">Adenosylcobinamide-GDP ribazoletransferase</fullName>
        <ecNumber evidence="5 19">2.7.8.26</ecNumber>
    </recommendedName>
    <alternativeName>
        <fullName evidence="16 19">Cobalamin synthase</fullName>
    </alternativeName>
    <alternativeName>
        <fullName evidence="15 19">Cobalamin-5'-phosphate synthase</fullName>
    </alternativeName>
</protein>
<evidence type="ECO:0000256" key="16">
    <source>
        <dbReference type="ARBA" id="ARBA00032853"/>
    </source>
</evidence>
<gene>
    <name evidence="19 21" type="primary">cobS</name>
    <name evidence="21" type="ORF">VPK24_01480</name>
</gene>
<evidence type="ECO:0000256" key="8">
    <source>
        <dbReference type="ARBA" id="ARBA00022573"/>
    </source>
</evidence>
<dbReference type="NCBIfam" id="TIGR00317">
    <property type="entry name" value="cobS"/>
    <property type="match status" value="1"/>
</dbReference>
<evidence type="ECO:0000313" key="21">
    <source>
        <dbReference type="EMBL" id="MFG3816293.1"/>
    </source>
</evidence>
<keyword evidence="7 19" id="KW-1003">Cell membrane</keyword>
<keyword evidence="12 19" id="KW-1133">Transmembrane helix</keyword>
<comment type="pathway">
    <text evidence="3 19">Cofactor biosynthesis; adenosylcobalamin biosynthesis; adenosylcobalamin from cob(II)yrinate a,c-diamide: step 7/7.</text>
</comment>
<comment type="cofactor">
    <cofactor evidence="1 19">
        <name>Mg(2+)</name>
        <dbReference type="ChEBI" id="CHEBI:18420"/>
    </cofactor>
</comment>
<comment type="subcellular location">
    <subcellularLocation>
        <location evidence="2 19">Cell membrane</location>
        <topology evidence="2 19">Multi-pass membrane protein</topology>
    </subcellularLocation>
</comment>
<evidence type="ECO:0000256" key="1">
    <source>
        <dbReference type="ARBA" id="ARBA00001946"/>
    </source>
</evidence>
<keyword evidence="11 19" id="KW-0460">Magnesium</keyword>
<evidence type="ECO:0000256" key="4">
    <source>
        <dbReference type="ARBA" id="ARBA00010561"/>
    </source>
</evidence>
<evidence type="ECO:0000256" key="10">
    <source>
        <dbReference type="ARBA" id="ARBA00022692"/>
    </source>
</evidence>
<comment type="function">
    <text evidence="14 19">Joins adenosylcobinamide-GDP and alpha-ribazole to generate adenosylcobalamin (Ado-cobalamin). Also synthesizes adenosylcobalamin 5'-phosphate from adenosylcobinamide-GDP and alpha-ribazole 5'-phosphate.</text>
</comment>
<dbReference type="HAMAP" id="MF_00719">
    <property type="entry name" value="CobS"/>
    <property type="match status" value="1"/>
</dbReference>